<dbReference type="OrthoDB" id="202203at2759"/>
<dbReference type="SUPFAM" id="SSF51905">
    <property type="entry name" value="FAD/NAD(P)-binding domain"/>
    <property type="match status" value="1"/>
</dbReference>
<gene>
    <name evidence="2" type="ORF">INT45_001383</name>
</gene>
<organism evidence="2 3">
    <name type="scientific">Circinella minor</name>
    <dbReference type="NCBI Taxonomy" id="1195481"/>
    <lineage>
        <taxon>Eukaryota</taxon>
        <taxon>Fungi</taxon>
        <taxon>Fungi incertae sedis</taxon>
        <taxon>Mucoromycota</taxon>
        <taxon>Mucoromycotina</taxon>
        <taxon>Mucoromycetes</taxon>
        <taxon>Mucorales</taxon>
        <taxon>Lichtheimiaceae</taxon>
        <taxon>Circinella</taxon>
    </lineage>
</organism>
<dbReference type="InterPro" id="IPR036188">
    <property type="entry name" value="FAD/NAD-bd_sf"/>
</dbReference>
<feature type="domain" description="FAD/NAD(P)-binding" evidence="1">
    <location>
        <begin position="9"/>
        <end position="309"/>
    </location>
</feature>
<evidence type="ECO:0000259" key="1">
    <source>
        <dbReference type="Pfam" id="PF07992"/>
    </source>
</evidence>
<protein>
    <recommendedName>
        <fullName evidence="1">FAD/NAD(P)-binding domain-containing protein</fullName>
    </recommendedName>
</protein>
<dbReference type="PRINTS" id="PR00411">
    <property type="entry name" value="PNDRDTASEI"/>
</dbReference>
<name>A0A8H7RVG3_9FUNG</name>
<dbReference type="GO" id="GO:0005737">
    <property type="term" value="C:cytoplasm"/>
    <property type="evidence" value="ECO:0007669"/>
    <property type="project" value="TreeGrafter"/>
</dbReference>
<proteinExistence type="predicted"/>
<dbReference type="GO" id="GO:0050660">
    <property type="term" value="F:flavin adenine dinucleotide binding"/>
    <property type="evidence" value="ECO:0007669"/>
    <property type="project" value="TreeGrafter"/>
</dbReference>
<dbReference type="GO" id="GO:0004174">
    <property type="term" value="F:electron-transferring-flavoprotein dehydrogenase activity"/>
    <property type="evidence" value="ECO:0007669"/>
    <property type="project" value="TreeGrafter"/>
</dbReference>
<dbReference type="AlphaFoldDB" id="A0A8H7RVG3"/>
<dbReference type="PRINTS" id="PR00368">
    <property type="entry name" value="FADPNR"/>
</dbReference>
<dbReference type="Proteomes" id="UP000646827">
    <property type="component" value="Unassembled WGS sequence"/>
</dbReference>
<dbReference type="InterPro" id="IPR023753">
    <property type="entry name" value="FAD/NAD-binding_dom"/>
</dbReference>
<reference evidence="2 3" key="1">
    <citation type="submission" date="2020-12" db="EMBL/GenBank/DDBJ databases">
        <title>Metabolic potential, ecology and presence of endohyphal bacteria is reflected in genomic diversity of Mucoromycotina.</title>
        <authorList>
            <person name="Muszewska A."/>
            <person name="Okrasinska A."/>
            <person name="Steczkiewicz K."/>
            <person name="Drgas O."/>
            <person name="Orlowska M."/>
            <person name="Perlinska-Lenart U."/>
            <person name="Aleksandrzak-Piekarczyk T."/>
            <person name="Szatraj K."/>
            <person name="Zielenkiewicz U."/>
            <person name="Pilsyk S."/>
            <person name="Malc E."/>
            <person name="Mieczkowski P."/>
            <person name="Kruszewska J.S."/>
            <person name="Biernat P."/>
            <person name="Pawlowska J."/>
        </authorList>
    </citation>
    <scope>NUCLEOTIDE SEQUENCE [LARGE SCALE GENOMIC DNA]</scope>
    <source>
        <strain evidence="2 3">CBS 142.35</strain>
    </source>
</reference>
<evidence type="ECO:0000313" key="2">
    <source>
        <dbReference type="EMBL" id="KAG2216568.1"/>
    </source>
</evidence>
<dbReference type="Gene3D" id="3.50.50.100">
    <property type="match status" value="1"/>
</dbReference>
<dbReference type="Pfam" id="PF07992">
    <property type="entry name" value="Pyr_redox_2"/>
    <property type="match status" value="1"/>
</dbReference>
<evidence type="ECO:0000313" key="3">
    <source>
        <dbReference type="Proteomes" id="UP000646827"/>
    </source>
</evidence>
<dbReference type="PANTHER" id="PTHR43735">
    <property type="entry name" value="APOPTOSIS-INDUCING FACTOR 1"/>
    <property type="match status" value="1"/>
</dbReference>
<accession>A0A8H7RVG3</accession>
<keyword evidence="3" id="KW-1185">Reference proteome</keyword>
<dbReference type="PANTHER" id="PTHR43735:SF11">
    <property type="entry name" value="HYPOTHETICAL OXIDOREDUCTASE (EUROFUNG)"/>
    <property type="match status" value="1"/>
</dbReference>
<dbReference type="EMBL" id="JAEPRB010000386">
    <property type="protein sequence ID" value="KAG2216568.1"/>
    <property type="molecule type" value="Genomic_DNA"/>
</dbReference>
<comment type="caution">
    <text evidence="2">The sequence shown here is derived from an EMBL/GenBank/DDBJ whole genome shotgun (WGS) entry which is preliminary data.</text>
</comment>
<sequence>MVSTQVKKNIVTIGASSAVQGLALQWYEKAPATHRLIMIELKSHFNFVFAFPRASVKSGFERELFIPYDRLFNEDDQIGKVVHARVIAIHEHHVELDREVPEFGRRIDFEYLIYAAGTKIPEPGRLHCNSKQEGVALLKKYQSVIKESKRPIIIGAGAVGLELACEIKEQYPDKHVTLMHSRSRYMARYMQSVDSMTYNVLKKHGVKQVLGDRAILPENGFPLEVKPIEVHTKAGKKIQGDLGIMCIGMKPNTELLAELSPDSINKKTGFVNVKKTMQIDDDRFPHFFAAGDVVEHTDVKTGHFAWMQGLAVLENLLKLIEGGSYNDLEPYKSKDVALIKLVLGDREAVMQTNAFGPLIAVGSWIAGRSTPHNVYAEMGWNILKTPYEEKNLDL</sequence>